<dbReference type="CDD" id="cd07377">
    <property type="entry name" value="WHTH_GntR"/>
    <property type="match status" value="1"/>
</dbReference>
<evidence type="ECO:0000256" key="4">
    <source>
        <dbReference type="SAM" id="MobiDB-lite"/>
    </source>
</evidence>
<dbReference type="GO" id="GO:0003677">
    <property type="term" value="F:DNA binding"/>
    <property type="evidence" value="ECO:0007669"/>
    <property type="project" value="UniProtKB-KW"/>
</dbReference>
<dbReference type="Pfam" id="PF07729">
    <property type="entry name" value="FCD"/>
    <property type="match status" value="1"/>
</dbReference>
<dbReference type="SUPFAM" id="SSF46785">
    <property type="entry name" value="Winged helix' DNA-binding domain"/>
    <property type="match status" value="1"/>
</dbReference>
<dbReference type="SMART" id="SM00345">
    <property type="entry name" value="HTH_GNTR"/>
    <property type="match status" value="1"/>
</dbReference>
<accession>A0A455T8Z2</accession>
<dbReference type="SUPFAM" id="SSF48008">
    <property type="entry name" value="GntR ligand-binding domain-like"/>
    <property type="match status" value="1"/>
</dbReference>
<protein>
    <submittedName>
        <fullName evidence="6">GntR family transcriptional regulator</fullName>
    </submittedName>
</protein>
<dbReference type="GO" id="GO:0003700">
    <property type="term" value="F:DNA-binding transcription factor activity"/>
    <property type="evidence" value="ECO:0007669"/>
    <property type="project" value="InterPro"/>
</dbReference>
<dbReference type="PROSITE" id="PS50949">
    <property type="entry name" value="HTH_GNTR"/>
    <property type="match status" value="1"/>
</dbReference>
<dbReference type="PANTHER" id="PTHR43537:SF5">
    <property type="entry name" value="UXU OPERON TRANSCRIPTIONAL REGULATOR"/>
    <property type="match status" value="1"/>
</dbReference>
<dbReference type="PRINTS" id="PR00035">
    <property type="entry name" value="HTHGNTR"/>
</dbReference>
<evidence type="ECO:0000256" key="2">
    <source>
        <dbReference type="ARBA" id="ARBA00023125"/>
    </source>
</evidence>
<dbReference type="InterPro" id="IPR036388">
    <property type="entry name" value="WH-like_DNA-bd_sf"/>
</dbReference>
<feature type="compositionally biased region" description="Polar residues" evidence="4">
    <location>
        <begin position="254"/>
        <end position="263"/>
    </location>
</feature>
<dbReference type="PANTHER" id="PTHR43537">
    <property type="entry name" value="TRANSCRIPTIONAL REGULATOR, GNTR FAMILY"/>
    <property type="match status" value="1"/>
</dbReference>
<evidence type="ECO:0000259" key="5">
    <source>
        <dbReference type="PROSITE" id="PS50949"/>
    </source>
</evidence>
<proteinExistence type="predicted"/>
<keyword evidence="1" id="KW-0805">Transcription regulation</keyword>
<evidence type="ECO:0000256" key="3">
    <source>
        <dbReference type="ARBA" id="ARBA00023163"/>
    </source>
</evidence>
<keyword evidence="3" id="KW-0804">Transcription</keyword>
<feature type="domain" description="HTH gntR-type" evidence="5">
    <location>
        <begin position="16"/>
        <end position="84"/>
    </location>
</feature>
<dbReference type="InterPro" id="IPR011711">
    <property type="entry name" value="GntR_C"/>
</dbReference>
<organism evidence="6">
    <name type="scientific">Thermogemmatispora argillosa</name>
    <dbReference type="NCBI Taxonomy" id="2045280"/>
    <lineage>
        <taxon>Bacteria</taxon>
        <taxon>Bacillati</taxon>
        <taxon>Chloroflexota</taxon>
        <taxon>Ktedonobacteria</taxon>
        <taxon>Thermogemmatisporales</taxon>
        <taxon>Thermogemmatisporaceae</taxon>
        <taxon>Thermogemmatispora</taxon>
    </lineage>
</organism>
<evidence type="ECO:0000313" key="6">
    <source>
        <dbReference type="EMBL" id="BBH95909.1"/>
    </source>
</evidence>
<sequence length="284" mass="31060">MSKTEAEAAIRPLHLSTARSSAAEQLRQLIESGHFAPGDRLPSERKLAELLGVSRTMVREAISTLEAIGLIEVRHGSGSYVTAEVPQQSVSAMWSAWYIAHRQDLIHLLQVREALESKAAALAAQRARPALATRLRKILEKMRSAGERGQMDEVSALDSEFHSAIVKASENPILIQLLLSLNAVLDNDRLAVFSLPDRLQRSLHDHECIIRAIEERDPLAAQAALHEHFESVLKDVESPRRQGQAGLAHPGPQHQEQPQACSQPTAPTAPEPVPATGGREPCQS</sequence>
<dbReference type="Gene3D" id="1.10.10.10">
    <property type="entry name" value="Winged helix-like DNA-binding domain superfamily/Winged helix DNA-binding domain"/>
    <property type="match status" value="1"/>
</dbReference>
<dbReference type="EMBL" id="AP019377">
    <property type="protein sequence ID" value="BBH95909.1"/>
    <property type="molecule type" value="Genomic_DNA"/>
</dbReference>
<gene>
    <name evidence="6" type="ORF">KTA_41080</name>
</gene>
<dbReference type="AlphaFoldDB" id="A0A455T8Z2"/>
<dbReference type="InterPro" id="IPR008920">
    <property type="entry name" value="TF_FadR/GntR_C"/>
</dbReference>
<dbReference type="InterPro" id="IPR036390">
    <property type="entry name" value="WH_DNA-bd_sf"/>
</dbReference>
<keyword evidence="2" id="KW-0238">DNA-binding</keyword>
<dbReference type="InterPro" id="IPR000524">
    <property type="entry name" value="Tscrpt_reg_HTH_GntR"/>
</dbReference>
<feature type="region of interest" description="Disordered" evidence="4">
    <location>
        <begin position="235"/>
        <end position="284"/>
    </location>
</feature>
<evidence type="ECO:0000256" key="1">
    <source>
        <dbReference type="ARBA" id="ARBA00023015"/>
    </source>
</evidence>
<dbReference type="Gene3D" id="1.20.120.530">
    <property type="entry name" value="GntR ligand-binding domain-like"/>
    <property type="match status" value="1"/>
</dbReference>
<dbReference type="Pfam" id="PF00392">
    <property type="entry name" value="GntR"/>
    <property type="match status" value="1"/>
</dbReference>
<dbReference type="SMART" id="SM00895">
    <property type="entry name" value="FCD"/>
    <property type="match status" value="1"/>
</dbReference>
<reference evidence="6" key="1">
    <citation type="submission" date="2018-12" db="EMBL/GenBank/DDBJ databases">
        <title>Novel natural products biosynthetic potential of the class Ktedonobacteria.</title>
        <authorList>
            <person name="Zheng Y."/>
            <person name="Saitou A."/>
            <person name="Wang C.M."/>
            <person name="Toyoda A."/>
            <person name="Minakuchi Y."/>
            <person name="Sekiguchi Y."/>
            <person name="Ueda K."/>
            <person name="Takano H."/>
            <person name="Sakai Y."/>
            <person name="Yokota A."/>
            <person name="Yabe S."/>
        </authorList>
    </citation>
    <scope>NUCLEOTIDE SEQUENCE</scope>
    <source>
        <strain evidence="6">A3-2</strain>
    </source>
</reference>
<name>A0A455T8Z2_9CHLR</name>